<comment type="caution">
    <text evidence="1">The sequence shown here is derived from an EMBL/GenBank/DDBJ whole genome shotgun (WGS) entry which is preliminary data.</text>
</comment>
<dbReference type="AlphaFoldDB" id="A0A645AH80"/>
<sequence>MRNAGAREHVARRREAVALVRHRIDGVALRLERFDRLPDRVAGNAEGKRDFLTGEVNVLIRFEKGLQVVLNGHKKSPPKVRL</sequence>
<proteinExistence type="predicted"/>
<gene>
    <name evidence="1" type="ORF">SDC9_95732</name>
</gene>
<accession>A0A645AH80</accession>
<dbReference type="EMBL" id="VSSQ01012343">
    <property type="protein sequence ID" value="MPM49004.1"/>
    <property type="molecule type" value="Genomic_DNA"/>
</dbReference>
<reference evidence="1" key="1">
    <citation type="submission" date="2019-08" db="EMBL/GenBank/DDBJ databases">
        <authorList>
            <person name="Kucharzyk K."/>
            <person name="Murdoch R.W."/>
            <person name="Higgins S."/>
            <person name="Loffler F."/>
        </authorList>
    </citation>
    <scope>NUCLEOTIDE SEQUENCE</scope>
</reference>
<name>A0A645AH80_9ZZZZ</name>
<protein>
    <submittedName>
        <fullName evidence="1">Uncharacterized protein</fullName>
    </submittedName>
</protein>
<organism evidence="1">
    <name type="scientific">bioreactor metagenome</name>
    <dbReference type="NCBI Taxonomy" id="1076179"/>
    <lineage>
        <taxon>unclassified sequences</taxon>
        <taxon>metagenomes</taxon>
        <taxon>ecological metagenomes</taxon>
    </lineage>
</organism>
<evidence type="ECO:0000313" key="1">
    <source>
        <dbReference type="EMBL" id="MPM49004.1"/>
    </source>
</evidence>